<dbReference type="GO" id="GO:0030313">
    <property type="term" value="C:cell envelope"/>
    <property type="evidence" value="ECO:0007669"/>
    <property type="project" value="UniProtKB-SubCell"/>
</dbReference>
<keyword evidence="6" id="KW-0472">Membrane</keyword>
<name>A0A6F8VBZ3_9PROT</name>
<dbReference type="PRINTS" id="PR01490">
    <property type="entry name" value="RTXTOXIND"/>
</dbReference>
<comment type="subcellular location">
    <subcellularLocation>
        <location evidence="1">Cell envelope</location>
    </subcellularLocation>
</comment>
<evidence type="ECO:0000256" key="2">
    <source>
        <dbReference type="ARBA" id="ARBA00009477"/>
    </source>
</evidence>
<dbReference type="RefSeq" id="WP_173062829.1">
    <property type="nucleotide sequence ID" value="NZ_AP022853.1"/>
</dbReference>
<dbReference type="KEGG" id="slac:SKTS_15470"/>
<dbReference type="Pfam" id="PF25917">
    <property type="entry name" value="BSH_RND"/>
    <property type="match status" value="1"/>
</dbReference>
<feature type="domain" description="Multidrug resistance protein MdtA-like barrel-sandwich hybrid" evidence="7">
    <location>
        <begin position="83"/>
        <end position="240"/>
    </location>
</feature>
<dbReference type="GO" id="GO:0016020">
    <property type="term" value="C:membrane"/>
    <property type="evidence" value="ECO:0007669"/>
    <property type="project" value="InterPro"/>
</dbReference>
<comment type="similarity">
    <text evidence="2">Belongs to the membrane fusion protein (MFP) (TC 8.A.1) family.</text>
</comment>
<dbReference type="Proteomes" id="UP000502260">
    <property type="component" value="Chromosome"/>
</dbReference>
<dbReference type="Gene3D" id="2.40.30.170">
    <property type="match status" value="1"/>
</dbReference>
<reference evidence="10" key="1">
    <citation type="submission" date="2020-03" db="EMBL/GenBank/DDBJ databases">
        <title>Complete genome sequence of sulfur-oxidizing bacterium skT11.</title>
        <authorList>
            <person name="Kanda M."/>
            <person name="Kojima H."/>
            <person name="Fukui M."/>
        </authorList>
    </citation>
    <scope>NUCLEOTIDE SEQUENCE [LARGE SCALE GENOMIC DNA]</scope>
    <source>
        <strain evidence="10">skT11</strain>
    </source>
</reference>
<dbReference type="InterPro" id="IPR050465">
    <property type="entry name" value="UPF0194_transport"/>
</dbReference>
<evidence type="ECO:0000259" key="7">
    <source>
        <dbReference type="Pfam" id="PF25917"/>
    </source>
</evidence>
<feature type="coiled-coil region" evidence="4">
    <location>
        <begin position="117"/>
        <end position="158"/>
    </location>
</feature>
<evidence type="ECO:0000256" key="3">
    <source>
        <dbReference type="ARBA" id="ARBA00023054"/>
    </source>
</evidence>
<keyword evidence="10" id="KW-1185">Reference proteome</keyword>
<evidence type="ECO:0000256" key="1">
    <source>
        <dbReference type="ARBA" id="ARBA00004196"/>
    </source>
</evidence>
<dbReference type="NCBIfam" id="TIGR01730">
    <property type="entry name" value="RND_mfp"/>
    <property type="match status" value="1"/>
</dbReference>
<feature type="region of interest" description="Disordered" evidence="5">
    <location>
        <begin position="399"/>
        <end position="419"/>
    </location>
</feature>
<evidence type="ECO:0000259" key="8">
    <source>
        <dbReference type="Pfam" id="PF25954"/>
    </source>
</evidence>
<dbReference type="PANTHER" id="PTHR32347:SF14">
    <property type="entry name" value="EFFLUX SYSTEM COMPONENT YKNX-RELATED"/>
    <property type="match status" value="1"/>
</dbReference>
<evidence type="ECO:0000313" key="10">
    <source>
        <dbReference type="Proteomes" id="UP000502260"/>
    </source>
</evidence>
<dbReference type="EMBL" id="AP022853">
    <property type="protein sequence ID" value="BCB26661.1"/>
    <property type="molecule type" value="Genomic_DNA"/>
</dbReference>
<dbReference type="InterPro" id="IPR006143">
    <property type="entry name" value="RND_pump_MFP"/>
</dbReference>
<dbReference type="InterPro" id="IPR058625">
    <property type="entry name" value="MdtA-like_BSH"/>
</dbReference>
<evidence type="ECO:0000256" key="5">
    <source>
        <dbReference type="SAM" id="MobiDB-lite"/>
    </source>
</evidence>
<keyword evidence="6" id="KW-1133">Transmembrane helix</keyword>
<dbReference type="Gene3D" id="2.40.50.100">
    <property type="match status" value="1"/>
</dbReference>
<protein>
    <submittedName>
        <fullName evidence="9">Secretion protein HlyD</fullName>
    </submittedName>
</protein>
<accession>A0A6F8VBZ3</accession>
<dbReference type="Gene3D" id="2.40.420.20">
    <property type="match status" value="1"/>
</dbReference>
<sequence length="432" mass="45498">MSNAHLEEKDPLARIVAAEKSARFLGLSIRIWLIGVLVVLLASGAFYLRSRNAAAAPQYLSEEAVRGNLTVTVSATGNLQPTNQVDVGSELSGTIEAVLVDDNDRVQKGQLLARLDLSKLNDQVAKSQAALASAAAQVEQMQATVEESRTNLARLRQVAELSGGKVPSRAELETAQATLKRAIANEAGAHAAVTQARATLKSDQTNLAKASIRSPIDGVVLARKVEPGQTVAASLQAPVLFTLAENLAQMELQVDVDEADVGQVRAGQSATFNVDAYAGRKYPARIVRVGYGSQTKDGVVSYKTILKVGNDDLSLRPGMTATSEITTTQRENVLLVPNAALRFTPPNQSAANNKKKDSFVSSLLPKPPASTSSKPASAAVKGGTQQVWVLRDGQPAAVPVRVGASNGRQTEVSGGELEPGMQVITESVVAPK</sequence>
<dbReference type="SUPFAM" id="SSF111369">
    <property type="entry name" value="HlyD-like secretion proteins"/>
    <property type="match status" value="1"/>
</dbReference>
<feature type="compositionally biased region" description="Low complexity" evidence="5">
    <location>
        <begin position="361"/>
        <end position="379"/>
    </location>
</feature>
<organism evidence="9 10">
    <name type="scientific">Sulfurimicrobium lacus</name>
    <dbReference type="NCBI Taxonomy" id="2715678"/>
    <lineage>
        <taxon>Bacteria</taxon>
        <taxon>Pseudomonadati</taxon>
        <taxon>Pseudomonadota</taxon>
        <taxon>Betaproteobacteria</taxon>
        <taxon>Nitrosomonadales</taxon>
        <taxon>Sulfuricellaceae</taxon>
        <taxon>Sulfurimicrobium</taxon>
    </lineage>
</organism>
<feature type="region of interest" description="Disordered" evidence="5">
    <location>
        <begin position="344"/>
        <end position="386"/>
    </location>
</feature>
<keyword evidence="3 4" id="KW-0175">Coiled coil</keyword>
<keyword evidence="6" id="KW-0812">Transmembrane</keyword>
<dbReference type="PANTHER" id="PTHR32347">
    <property type="entry name" value="EFFLUX SYSTEM COMPONENT YKNX-RELATED"/>
    <property type="match status" value="1"/>
</dbReference>
<dbReference type="InterPro" id="IPR058792">
    <property type="entry name" value="Beta-barrel_RND_2"/>
</dbReference>
<gene>
    <name evidence="9" type="ORF">SKTS_15470</name>
</gene>
<dbReference type="Pfam" id="PF25954">
    <property type="entry name" value="Beta-barrel_RND_2"/>
    <property type="match status" value="1"/>
</dbReference>
<proteinExistence type="inferred from homology"/>
<feature type="transmembrane region" description="Helical" evidence="6">
    <location>
        <begin position="29"/>
        <end position="48"/>
    </location>
</feature>
<evidence type="ECO:0000256" key="6">
    <source>
        <dbReference type="SAM" id="Phobius"/>
    </source>
</evidence>
<evidence type="ECO:0000313" key="9">
    <source>
        <dbReference type="EMBL" id="BCB26661.1"/>
    </source>
</evidence>
<dbReference type="GO" id="GO:0022857">
    <property type="term" value="F:transmembrane transporter activity"/>
    <property type="evidence" value="ECO:0007669"/>
    <property type="project" value="InterPro"/>
</dbReference>
<dbReference type="AlphaFoldDB" id="A0A6F8VBZ3"/>
<evidence type="ECO:0000256" key="4">
    <source>
        <dbReference type="SAM" id="Coils"/>
    </source>
</evidence>
<feature type="domain" description="CusB-like beta-barrel" evidence="8">
    <location>
        <begin position="252"/>
        <end position="327"/>
    </location>
</feature>